<dbReference type="KEGG" id="lcd:clem_03300"/>
<dbReference type="CDD" id="cd00180">
    <property type="entry name" value="PKc"/>
    <property type="match status" value="1"/>
</dbReference>
<name>A0A222P066_9GAMM</name>
<dbReference type="AlphaFoldDB" id="A0A222P066"/>
<evidence type="ECO:0000256" key="1">
    <source>
        <dbReference type="PROSITE-ProRule" id="PRU10141"/>
    </source>
</evidence>
<dbReference type="SUPFAM" id="SSF56112">
    <property type="entry name" value="Protein kinase-like (PK-like)"/>
    <property type="match status" value="1"/>
</dbReference>
<organism evidence="3 4">
    <name type="scientific">Legionella clemsonensis</name>
    <dbReference type="NCBI Taxonomy" id="1867846"/>
    <lineage>
        <taxon>Bacteria</taxon>
        <taxon>Pseudomonadati</taxon>
        <taxon>Pseudomonadota</taxon>
        <taxon>Gammaproteobacteria</taxon>
        <taxon>Legionellales</taxon>
        <taxon>Legionellaceae</taxon>
        <taxon>Legionella</taxon>
    </lineage>
</organism>
<accession>A0A222P066</accession>
<evidence type="ECO:0000313" key="3">
    <source>
        <dbReference type="EMBL" id="ASQ45218.1"/>
    </source>
</evidence>
<feature type="domain" description="Protein kinase" evidence="2">
    <location>
        <begin position="147"/>
        <end position="442"/>
    </location>
</feature>
<dbReference type="PROSITE" id="PS00107">
    <property type="entry name" value="PROTEIN_KINASE_ATP"/>
    <property type="match status" value="1"/>
</dbReference>
<protein>
    <submittedName>
        <fullName evidence="3">Serine/threonine-protein kinase D</fullName>
        <ecNumber evidence="3">2.7.11.1</ecNumber>
    </submittedName>
</protein>
<dbReference type="InterPro" id="IPR008266">
    <property type="entry name" value="Tyr_kinase_AS"/>
</dbReference>
<reference evidence="3 4" key="1">
    <citation type="submission" date="2016-07" db="EMBL/GenBank/DDBJ databases">
        <authorList>
            <person name="Hassler H."/>
        </authorList>
    </citation>
    <scope>NUCLEOTIDE SEQUENCE [LARGE SCALE GENOMIC DNA]</scope>
    <source>
        <strain evidence="3 4">CDC-D5610</strain>
    </source>
</reference>
<keyword evidence="3" id="KW-0418">Kinase</keyword>
<dbReference type="PROSITE" id="PS50011">
    <property type="entry name" value="PROTEIN_KINASE_DOM"/>
    <property type="match status" value="1"/>
</dbReference>
<keyword evidence="3" id="KW-0808">Transferase</keyword>
<dbReference type="GO" id="GO:0005524">
    <property type="term" value="F:ATP binding"/>
    <property type="evidence" value="ECO:0007669"/>
    <property type="project" value="UniProtKB-UniRule"/>
</dbReference>
<feature type="binding site" evidence="1">
    <location>
        <position position="180"/>
    </location>
    <ligand>
        <name>ATP</name>
        <dbReference type="ChEBI" id="CHEBI:30616"/>
    </ligand>
</feature>
<keyword evidence="1" id="KW-0067">ATP-binding</keyword>
<evidence type="ECO:0000259" key="2">
    <source>
        <dbReference type="PROSITE" id="PS50011"/>
    </source>
</evidence>
<dbReference type="OrthoDB" id="9801841at2"/>
<keyword evidence="4" id="KW-1185">Reference proteome</keyword>
<gene>
    <name evidence="3" type="primary">spkD_2</name>
    <name evidence="3" type="ORF">clem_03300</name>
</gene>
<evidence type="ECO:0000313" key="4">
    <source>
        <dbReference type="Proteomes" id="UP000201728"/>
    </source>
</evidence>
<dbReference type="GO" id="GO:0004674">
    <property type="term" value="F:protein serine/threonine kinase activity"/>
    <property type="evidence" value="ECO:0007669"/>
    <property type="project" value="UniProtKB-EC"/>
</dbReference>
<dbReference type="PANTHER" id="PTHR44167">
    <property type="entry name" value="OVARIAN-SPECIFIC SERINE/THREONINE-PROTEIN KINASE LOK-RELATED"/>
    <property type="match status" value="1"/>
</dbReference>
<dbReference type="EC" id="2.7.11.1" evidence="3"/>
<dbReference type="Proteomes" id="UP000201728">
    <property type="component" value="Chromosome"/>
</dbReference>
<dbReference type="InterPro" id="IPR011009">
    <property type="entry name" value="Kinase-like_dom_sf"/>
</dbReference>
<keyword evidence="1" id="KW-0547">Nucleotide-binding</keyword>
<dbReference type="PROSITE" id="PS00109">
    <property type="entry name" value="PROTEIN_KINASE_TYR"/>
    <property type="match status" value="1"/>
</dbReference>
<dbReference type="Gene3D" id="1.10.510.10">
    <property type="entry name" value="Transferase(Phosphotransferase) domain 1"/>
    <property type="match status" value="1"/>
</dbReference>
<dbReference type="EMBL" id="CP016397">
    <property type="protein sequence ID" value="ASQ45218.1"/>
    <property type="molecule type" value="Genomic_DNA"/>
</dbReference>
<sequence length="442" mass="50745">MLLQKWLNFLYNAIILFNHKKTMLNYFLSLNFFKKPGQQTTYSSLHVLETSYLKQEHPTLPSPITPEYIKENGFLSSNTEKEKYLFHMAFHSGDNEKISNKSPLNQSTPGAVLINRNRQKIYKIYQPETAMEKLTRKEVSSTFGIRKTAKGVIGQGGFGKISICQNLISGQWHAVKVIKKTHSEQFSTAIGLNKLVQPNEIEFLKEQNLFIDCIETTDKFYIIQKLIEGENLIIYYPYSKQSNVDLIHHFFEITEGMLEAVMEFHKKGCLHRDISPDNFLYAPKERKVYLIDFGFALKLPKDSNGISEHALCGKDTYLAPELRDRRKNKSAVHYTYASDIYALGITIQVLVNRLPNRVRNSKCLIALEKIAGEMTDYRLALPAALRKIKEIHAMNLEEDSKPIEDTPSYPWQEPSPIAINWGGFFQRGNRDSSPVKGIEVKP</sequence>
<dbReference type="Pfam" id="PF00069">
    <property type="entry name" value="Pkinase"/>
    <property type="match status" value="1"/>
</dbReference>
<dbReference type="InterPro" id="IPR000719">
    <property type="entry name" value="Prot_kinase_dom"/>
</dbReference>
<dbReference type="PANTHER" id="PTHR44167:SF24">
    <property type="entry name" value="SERINE_THREONINE-PROTEIN KINASE CHK2"/>
    <property type="match status" value="1"/>
</dbReference>
<proteinExistence type="predicted"/>
<dbReference type="InterPro" id="IPR017441">
    <property type="entry name" value="Protein_kinase_ATP_BS"/>
</dbReference>